<dbReference type="PANTHER" id="PTHR32309">
    <property type="entry name" value="TYROSINE-PROTEIN KINASE"/>
    <property type="match status" value="1"/>
</dbReference>
<proteinExistence type="predicted"/>
<keyword evidence="1" id="KW-0472">Membrane</keyword>
<keyword evidence="1" id="KW-1133">Transmembrane helix</keyword>
<dbReference type="Proteomes" id="UP000255224">
    <property type="component" value="Unassembled WGS sequence"/>
</dbReference>
<dbReference type="InterPro" id="IPR050445">
    <property type="entry name" value="Bact_polysacc_biosynth/exp"/>
</dbReference>
<dbReference type="Gene3D" id="3.40.50.300">
    <property type="entry name" value="P-loop containing nucleotide triphosphate hydrolases"/>
    <property type="match status" value="1"/>
</dbReference>
<dbReference type="PANTHER" id="PTHR32309:SF13">
    <property type="entry name" value="FERRIC ENTEROBACTIN TRANSPORT PROTEIN FEPE"/>
    <property type="match status" value="1"/>
</dbReference>
<accession>A0A376EUF7</accession>
<gene>
    <name evidence="2" type="ORF">NCTC13533_05636</name>
</gene>
<dbReference type="EMBL" id="UFVQ01000003">
    <property type="protein sequence ID" value="STD14679.1"/>
    <property type="molecule type" value="Genomic_DNA"/>
</dbReference>
<dbReference type="GO" id="GO:0005886">
    <property type="term" value="C:plasma membrane"/>
    <property type="evidence" value="ECO:0007669"/>
    <property type="project" value="TreeGrafter"/>
</dbReference>
<feature type="transmembrane region" description="Helical" evidence="1">
    <location>
        <begin position="529"/>
        <end position="549"/>
    </location>
</feature>
<dbReference type="InterPro" id="IPR027417">
    <property type="entry name" value="P-loop_NTPase"/>
</dbReference>
<evidence type="ECO:0000256" key="1">
    <source>
        <dbReference type="SAM" id="Phobius"/>
    </source>
</evidence>
<dbReference type="STRING" id="297244.SAMN05421639_105287"/>
<protein>
    <submittedName>
        <fullName evidence="2">Capsular polysaccharide biosynthesis protein</fullName>
    </submittedName>
</protein>
<evidence type="ECO:0000313" key="2">
    <source>
        <dbReference type="EMBL" id="STD14679.1"/>
    </source>
</evidence>
<reference evidence="2 3" key="1">
    <citation type="submission" date="2018-06" db="EMBL/GenBank/DDBJ databases">
        <authorList>
            <consortium name="Pathogen Informatics"/>
            <person name="Doyle S."/>
        </authorList>
    </citation>
    <scope>NUCLEOTIDE SEQUENCE [LARGE SCALE GENOMIC DNA]</scope>
    <source>
        <strain evidence="2 3">NCTC13533</strain>
    </source>
</reference>
<name>A0A376EUF7_CHRCU</name>
<sequence>MIPEKDTKVGKSEPQKDKYGSFALFDIEHFVRRILKNWYWFVLMLFIGYVISWVYSKYYAQSIYASNLSLSISNNTSSYFTPNQSINFIWGQNGNQDGVYLKKMLLSRSHNEFLVKELDLFVNYSTKGIIKSTYIDKTDSPIFLQIDKKHLQQINYPITLIPKGGDSYEVVLPEEGQSTSLYSYESEGFQSINAYAKPANKIIKINEWYNSPNLRFRLLRNTETPKIKVDNIIVTLGSVNQSVNDIVSTIGVEFDKEIGTIMIINKRGFNLNSTVNFLNKSVAELQKKRLADKNIVNKNTDLYLQNNVDNIRKKLDSSAAVLNYLKTSEKLYNIKDRDEKSLDKIKELEGRKADIVSKISSLNNIKNTLQAQDFEKMISTNAAGFEDGFFSASVTELKALYAKKREMAMIYKPNSEPIREINRLIDEAKAGSSGSLRNYYTKYYDEINKIDQQVAEANIDLNSYPEKERKYLDAERGYSMIEATYNSLLGRQNEAQMKVATNQSDITVIDPAKNLGQAPIGPNVKAIKMGIMTGLLLLPFLFILIGEVLDNKIRNIKELLSATKIPLLGVIGNNSNENMLTVLEHPKSSVSEAFRGIRASMRFLMENNREDGKGENDFGYFIHRRRRENIYFYQPSFRNRVKRQKDHPAWNGLEKT</sequence>
<dbReference type="GO" id="GO:0004713">
    <property type="term" value="F:protein tyrosine kinase activity"/>
    <property type="evidence" value="ECO:0007669"/>
    <property type="project" value="TreeGrafter"/>
</dbReference>
<keyword evidence="1" id="KW-0812">Transmembrane</keyword>
<evidence type="ECO:0000313" key="3">
    <source>
        <dbReference type="Proteomes" id="UP000255224"/>
    </source>
</evidence>
<organism evidence="2 3">
    <name type="scientific">Chryseobacterium carnipullorum</name>
    <dbReference type="NCBI Taxonomy" id="1124835"/>
    <lineage>
        <taxon>Bacteria</taxon>
        <taxon>Pseudomonadati</taxon>
        <taxon>Bacteroidota</taxon>
        <taxon>Flavobacteriia</taxon>
        <taxon>Flavobacteriales</taxon>
        <taxon>Weeksellaceae</taxon>
        <taxon>Chryseobacterium group</taxon>
        <taxon>Chryseobacterium</taxon>
    </lineage>
</organism>
<dbReference type="AlphaFoldDB" id="A0A376EUF7"/>
<feature type="transmembrane region" description="Helical" evidence="1">
    <location>
        <begin position="38"/>
        <end position="56"/>
    </location>
</feature>